<dbReference type="EMBL" id="CAXAMM010007119">
    <property type="protein sequence ID" value="CAK9013328.1"/>
    <property type="molecule type" value="Genomic_DNA"/>
</dbReference>
<reference evidence="1 2" key="1">
    <citation type="submission" date="2024-02" db="EMBL/GenBank/DDBJ databases">
        <authorList>
            <person name="Chen Y."/>
            <person name="Shah S."/>
            <person name="Dougan E. K."/>
            <person name="Thang M."/>
            <person name="Chan C."/>
        </authorList>
    </citation>
    <scope>NUCLEOTIDE SEQUENCE [LARGE SCALE GENOMIC DNA]</scope>
</reference>
<proteinExistence type="predicted"/>
<keyword evidence="2" id="KW-1185">Reference proteome</keyword>
<sequence>MYSPHLATLIAQVVMKDPLIPIGVEVIVGRGGGEEQMQKSRVGVWELVPWRASRPGLRGTKALGPEGPLDLPLQEELASACKDYLDFVGSHPFSNESFLEGARLGTLVLEKAGHWEEANRAIRKVWVELKGDHFQDLHGDFFEGLVADDVLERARANARWGIEARYEGAQGERVRCGPHPSLKEHFEEAATQLWADAGKGRALLCYDHGQRELSGVISVALARVPKMNPDRSVSEKGSQAHPLVATSVPRDGRVAGEKDVAEAFKWVPVRSSDTRLFAADLPESEFGASGKTITVMYNSLTFGWTGAPGEYMMFAWVAKLAHAAHAPQDGLWNDSVSFKSLVLMDDSILIEPDIGVRPWLSVQTCETCTKKALGPGTINEVKDEVEGALEATKLIWGLMYKGQRSERRAMSKEVAGEAERVTFSECIADGPVPVPDKTTFPKWQAKEGRRPVRKRDGRGMRTDEEVALWKAIMVEYYGEEDSEEDDDEEDEESSDLDRVTLKAEIIQEAYDRVGTWEVRALVRTLRDQFAFVALDPNLSDEDKTLKAEALGQVILGLGGKESSKSDKLFSTPSVEGPVLDSPTREAVSLKELGRAGLAKHSTDGGNSPLHAKVAALEMELEALKRGSDGSVAGGEAQTKMLQETLMAKGGVTSVTSVITDVNWPTLTDDRSEARDVAQFYEEFEDCCSLANNCKGMSFREQLIALRARCRGSRLKTFTNIYRAAERGNLDES</sequence>
<name>A0ABP0JG51_9DINO</name>
<protein>
    <submittedName>
        <fullName evidence="1">Uncharacterized protein</fullName>
    </submittedName>
</protein>
<dbReference type="Proteomes" id="UP001642464">
    <property type="component" value="Unassembled WGS sequence"/>
</dbReference>
<gene>
    <name evidence="1" type="ORF">SCF082_LOCUS11888</name>
</gene>
<organism evidence="1 2">
    <name type="scientific">Durusdinium trenchii</name>
    <dbReference type="NCBI Taxonomy" id="1381693"/>
    <lineage>
        <taxon>Eukaryota</taxon>
        <taxon>Sar</taxon>
        <taxon>Alveolata</taxon>
        <taxon>Dinophyceae</taxon>
        <taxon>Suessiales</taxon>
        <taxon>Symbiodiniaceae</taxon>
        <taxon>Durusdinium</taxon>
    </lineage>
</organism>
<comment type="caution">
    <text evidence="1">The sequence shown here is derived from an EMBL/GenBank/DDBJ whole genome shotgun (WGS) entry which is preliminary data.</text>
</comment>
<accession>A0ABP0JG51</accession>
<evidence type="ECO:0000313" key="2">
    <source>
        <dbReference type="Proteomes" id="UP001642464"/>
    </source>
</evidence>
<evidence type="ECO:0000313" key="1">
    <source>
        <dbReference type="EMBL" id="CAK9013328.1"/>
    </source>
</evidence>